<evidence type="ECO:0000313" key="3">
    <source>
        <dbReference type="Proteomes" id="UP000504610"/>
    </source>
</evidence>
<dbReference type="AlphaFoldDB" id="A0A9W3D2E2"/>
<sequence length="467" mass="52025">DGQETSSKAKKKKKSKKSKKKGTGESSEQEAAPDAEQGTSEVPTAATSPEKAAARDAAGGSSKSPPRAPQEKGVVPKNLQGFCPDKVDFIYKRDTPLVCSNKECARFVRQVRGSSDHLPLVKDLVFQDDYCVAAGSSVRSQGDWNVIVGKYDKDLKRTYGVIDRQRRNSKEATRALEDMLRKKNKAVIREEAIRDELFQKEAAMNKELKRARELVKTLEKEKTKLANEKETLEKEKAAAALEHSKEMDRLRESRRYEVTHERIRVMAAMHGMAAARFQRIRDWETRRDNFEDARCMLGQARGMRRCLEGMKSTGKDILQESINTYAVQEKHYDGEVKRLDIGVLPEEDLALSPLVLESRFAIQEILDKVNKFGSNMDLIDSEAAKALRTPVREPGDQSDEPSKDLLDTVQSPARPDAVVEGTSEPSLEMPISSMPTKVVDVTDSPSLELTDSGASGERSEKDPPVSG</sequence>
<dbReference type="OrthoDB" id="1112599at2759"/>
<organism evidence="3 4">
    <name type="scientific">Raphanus sativus</name>
    <name type="common">Radish</name>
    <name type="synonym">Raphanus raphanistrum var. sativus</name>
    <dbReference type="NCBI Taxonomy" id="3726"/>
    <lineage>
        <taxon>Eukaryota</taxon>
        <taxon>Viridiplantae</taxon>
        <taxon>Streptophyta</taxon>
        <taxon>Embryophyta</taxon>
        <taxon>Tracheophyta</taxon>
        <taxon>Spermatophyta</taxon>
        <taxon>Magnoliopsida</taxon>
        <taxon>eudicotyledons</taxon>
        <taxon>Gunneridae</taxon>
        <taxon>Pentapetalae</taxon>
        <taxon>rosids</taxon>
        <taxon>malvids</taxon>
        <taxon>Brassicales</taxon>
        <taxon>Brassicaceae</taxon>
        <taxon>Brassiceae</taxon>
        <taxon>Raphanus</taxon>
    </lineage>
</organism>
<reference evidence="4" key="1">
    <citation type="submission" date="2025-08" db="UniProtKB">
        <authorList>
            <consortium name="RefSeq"/>
        </authorList>
    </citation>
    <scope>IDENTIFICATION</scope>
    <source>
        <tissue evidence="4">Leaf</tissue>
    </source>
</reference>
<feature type="compositionally biased region" description="Polar residues" evidence="2">
    <location>
        <begin position="37"/>
        <end position="47"/>
    </location>
</feature>
<dbReference type="KEGG" id="rsz:130506953"/>
<keyword evidence="3" id="KW-1185">Reference proteome</keyword>
<dbReference type="GeneID" id="130506953"/>
<feature type="coiled-coil region" evidence="1">
    <location>
        <begin position="162"/>
        <end position="242"/>
    </location>
</feature>
<feature type="compositionally biased region" description="Basic and acidic residues" evidence="2">
    <location>
        <begin position="385"/>
        <end position="406"/>
    </location>
</feature>
<keyword evidence="1" id="KW-0175">Coiled coil</keyword>
<accession>A0A9W3D2E2</accession>
<feature type="region of interest" description="Disordered" evidence="2">
    <location>
        <begin position="385"/>
        <end position="467"/>
    </location>
</feature>
<name>A0A9W3D2E2_RAPSA</name>
<feature type="compositionally biased region" description="Basic and acidic residues" evidence="2">
    <location>
        <begin position="457"/>
        <end position="467"/>
    </location>
</feature>
<feature type="compositionally biased region" description="Polar residues" evidence="2">
    <location>
        <begin position="443"/>
        <end position="453"/>
    </location>
</feature>
<feature type="compositionally biased region" description="Basic residues" evidence="2">
    <location>
        <begin position="8"/>
        <end position="21"/>
    </location>
</feature>
<dbReference type="RefSeq" id="XP_056857633.1">
    <property type="nucleotide sequence ID" value="XM_057001653.1"/>
</dbReference>
<evidence type="ECO:0000313" key="4">
    <source>
        <dbReference type="RefSeq" id="XP_056857633.1"/>
    </source>
</evidence>
<feature type="region of interest" description="Disordered" evidence="2">
    <location>
        <begin position="1"/>
        <end position="77"/>
    </location>
</feature>
<dbReference type="Proteomes" id="UP000504610">
    <property type="component" value="Unplaced"/>
</dbReference>
<evidence type="ECO:0000256" key="1">
    <source>
        <dbReference type="SAM" id="Coils"/>
    </source>
</evidence>
<evidence type="ECO:0000256" key="2">
    <source>
        <dbReference type="SAM" id="MobiDB-lite"/>
    </source>
</evidence>
<protein>
    <submittedName>
        <fullName evidence="4">Meiosis-specific protein ASY2-like</fullName>
    </submittedName>
</protein>
<gene>
    <name evidence="4" type="primary">LOC130506953</name>
</gene>
<proteinExistence type="predicted"/>
<feature type="non-terminal residue" evidence="4">
    <location>
        <position position="1"/>
    </location>
</feature>